<reference evidence="1 2" key="1">
    <citation type="submission" date="2013-02" db="EMBL/GenBank/DDBJ databases">
        <title>Draft genome sequence of Amycolatopsis vancoresmycina strain DSM 44592T.</title>
        <authorList>
            <person name="Kumar S."/>
            <person name="Kaur N."/>
            <person name="Kaur C."/>
            <person name="Raghava G.P.S."/>
            <person name="Mayilraj S."/>
        </authorList>
    </citation>
    <scope>NUCLEOTIDE SEQUENCE [LARGE SCALE GENOMIC DNA]</scope>
    <source>
        <strain evidence="1 2">DSM 44592</strain>
    </source>
</reference>
<name>R1G6B4_9PSEU</name>
<gene>
    <name evidence="1" type="ORF">H480_18713</name>
</gene>
<dbReference type="Proteomes" id="UP000014139">
    <property type="component" value="Unassembled WGS sequence"/>
</dbReference>
<dbReference type="AlphaFoldDB" id="R1G6B4"/>
<evidence type="ECO:0000313" key="1">
    <source>
        <dbReference type="EMBL" id="EOD66978.1"/>
    </source>
</evidence>
<organism evidence="1 2">
    <name type="scientific">Amycolatopsis vancoresmycina DSM 44592</name>
    <dbReference type="NCBI Taxonomy" id="1292037"/>
    <lineage>
        <taxon>Bacteria</taxon>
        <taxon>Bacillati</taxon>
        <taxon>Actinomycetota</taxon>
        <taxon>Actinomycetes</taxon>
        <taxon>Pseudonocardiales</taxon>
        <taxon>Pseudonocardiaceae</taxon>
        <taxon>Amycolatopsis</taxon>
    </lineage>
</organism>
<protein>
    <submittedName>
        <fullName evidence="1">Integral membrane protein</fullName>
    </submittedName>
</protein>
<dbReference type="EMBL" id="AOUO01000247">
    <property type="protein sequence ID" value="EOD66978.1"/>
    <property type="molecule type" value="Genomic_DNA"/>
</dbReference>
<comment type="caution">
    <text evidence="1">The sequence shown here is derived from an EMBL/GenBank/DDBJ whole genome shotgun (WGS) entry which is preliminary data.</text>
</comment>
<evidence type="ECO:0000313" key="2">
    <source>
        <dbReference type="Proteomes" id="UP000014139"/>
    </source>
</evidence>
<feature type="non-terminal residue" evidence="1">
    <location>
        <position position="58"/>
    </location>
</feature>
<keyword evidence="2" id="KW-1185">Reference proteome</keyword>
<proteinExistence type="predicted"/>
<accession>R1G6B4</accession>
<sequence>MAMPGPDTRVVEIRVAGLVGTSGETLLDAVSTVDVAGDADFHDAGVGAGHGHGKGLLT</sequence>